<feature type="region of interest" description="Disordered" evidence="1">
    <location>
        <begin position="1"/>
        <end position="55"/>
    </location>
</feature>
<sequence>LEIPDSQLGARWKNASGQDASLDPATSTRATRDGRPCLMAGPLGGTGEPFPSNKL</sequence>
<evidence type="ECO:0000313" key="2">
    <source>
        <dbReference type="EMBL" id="EEC17373.1"/>
    </source>
</evidence>
<dbReference type="AlphaFoldDB" id="B7QEV1"/>
<evidence type="ECO:0000313" key="3">
    <source>
        <dbReference type="EnsemblMetazoa" id="ISCW022834-PA"/>
    </source>
</evidence>
<gene>
    <name evidence="2" type="ORF">IscW_ISCW022834</name>
</gene>
<dbReference type="HOGENOM" id="CLU_3038343_0_0_1"/>
<dbReference type="Proteomes" id="UP000001555">
    <property type="component" value="Unassembled WGS sequence"/>
</dbReference>
<dbReference type="VEuPathDB" id="VectorBase:ISCW022834"/>
<accession>B7QEV1</accession>
<organism>
    <name type="scientific">Ixodes scapularis</name>
    <name type="common">Black-legged tick</name>
    <name type="synonym">Deer tick</name>
    <dbReference type="NCBI Taxonomy" id="6945"/>
    <lineage>
        <taxon>Eukaryota</taxon>
        <taxon>Metazoa</taxon>
        <taxon>Ecdysozoa</taxon>
        <taxon>Arthropoda</taxon>
        <taxon>Chelicerata</taxon>
        <taxon>Arachnida</taxon>
        <taxon>Acari</taxon>
        <taxon>Parasitiformes</taxon>
        <taxon>Ixodida</taxon>
        <taxon>Ixodoidea</taxon>
        <taxon>Ixodidae</taxon>
        <taxon>Ixodinae</taxon>
        <taxon>Ixodes</taxon>
    </lineage>
</organism>
<dbReference type="EnsemblMetazoa" id="ISCW022834-RA">
    <property type="protein sequence ID" value="ISCW022834-PA"/>
    <property type="gene ID" value="ISCW022834"/>
</dbReference>
<dbReference type="InParanoid" id="B7QEV1"/>
<proteinExistence type="predicted"/>
<reference evidence="2 4" key="1">
    <citation type="submission" date="2008-03" db="EMBL/GenBank/DDBJ databases">
        <title>Annotation of Ixodes scapularis.</title>
        <authorList>
            <consortium name="Ixodes scapularis Genome Project Consortium"/>
            <person name="Caler E."/>
            <person name="Hannick L.I."/>
            <person name="Bidwell S."/>
            <person name="Joardar V."/>
            <person name="Thiagarajan M."/>
            <person name="Amedeo P."/>
            <person name="Galinsky K.J."/>
            <person name="Schobel S."/>
            <person name="Inman J."/>
            <person name="Hostetler J."/>
            <person name="Miller J."/>
            <person name="Hammond M."/>
            <person name="Megy K."/>
            <person name="Lawson D."/>
            <person name="Kodira C."/>
            <person name="Sutton G."/>
            <person name="Meyer J."/>
            <person name="Hill C.A."/>
            <person name="Birren B."/>
            <person name="Nene V."/>
            <person name="Collins F."/>
            <person name="Alarcon-Chaidez F."/>
            <person name="Wikel S."/>
            <person name="Strausberg R."/>
        </authorList>
    </citation>
    <scope>NUCLEOTIDE SEQUENCE [LARGE SCALE GENOMIC DNA]</scope>
    <source>
        <strain evidence="4">Wikel</strain>
        <strain evidence="2">Wikel colony</strain>
    </source>
</reference>
<protein>
    <submittedName>
        <fullName evidence="2 3">Uncharacterized protein</fullName>
    </submittedName>
</protein>
<evidence type="ECO:0000256" key="1">
    <source>
        <dbReference type="SAM" id="MobiDB-lite"/>
    </source>
</evidence>
<keyword evidence="4" id="KW-1185">Reference proteome</keyword>
<name>B7QEV1_IXOSC</name>
<evidence type="ECO:0000313" key="4">
    <source>
        <dbReference type="Proteomes" id="UP000001555"/>
    </source>
</evidence>
<feature type="non-terminal residue" evidence="2">
    <location>
        <position position="1"/>
    </location>
</feature>
<dbReference type="EMBL" id="ABJB010491691">
    <property type="status" value="NOT_ANNOTATED_CDS"/>
    <property type="molecule type" value="Genomic_DNA"/>
</dbReference>
<feature type="non-terminal residue" evidence="2">
    <location>
        <position position="55"/>
    </location>
</feature>
<dbReference type="EMBL" id="DS922315">
    <property type="protein sequence ID" value="EEC17373.1"/>
    <property type="molecule type" value="Genomic_DNA"/>
</dbReference>
<reference evidence="3" key="2">
    <citation type="submission" date="2020-05" db="UniProtKB">
        <authorList>
            <consortium name="EnsemblMetazoa"/>
        </authorList>
    </citation>
    <scope>IDENTIFICATION</scope>
    <source>
        <strain evidence="3">wikel</strain>
    </source>
</reference>
<dbReference type="PaxDb" id="6945-B7QEV1"/>
<feature type="compositionally biased region" description="Polar residues" evidence="1">
    <location>
        <begin position="15"/>
        <end position="29"/>
    </location>
</feature>
<dbReference type="VEuPathDB" id="VectorBase:ISCI022834"/>